<sequence>MRHAIIISTALACLGVSTSPQLLAEIGLPPAVHATTQPATPAGEPPAQPNAPATNPAANAAPAPATATALQPMDVTQDGNDPREKIKNAVVKIHAVQHVHNTLSPWNSDSRQGSGSGLLIEGNLILTNAHVIANATFLEVQRHGETKRYEAEVIYVSHESDLALVRPKAVDTYKDIPALELGDLPKMQQQVEVYGFPIGGNTLSVTRGVVSRIEKQNYVHTGENLIAVQVDAAINFGNSGGPVISDGKVVGVAMQSNFLTENIGYMIPIPIIRHVLNDVKDGKVDGYGFHGFLTQSLENPSMRRRYGLQDQETGILVHKIYKKSPADGKIQIGDIVTEIDGHKLENNGTVEFRPGEFIDHTHYIDMHQIGENITFKIIRQGKTQDVSLLLDKPGREYLLVKPNQYDKQPSYFIFGGFVFMPLNQDVIDAMEATPARIGALTYEAPSEQRQEAVIMAQVLPADINKDHHQDSRLLIEKMDDVEIHSFRDLFERIQASTADFITLEGADDYQIVIDRKEALARQPDILKQYGIGSDRSKDLQAPAGGTVNTTTAVTPAAVTPVAPAAVTPPPAAVVPTPVTPPAPATVPSTAPAH</sequence>
<evidence type="ECO:0000256" key="3">
    <source>
        <dbReference type="ARBA" id="ARBA00022825"/>
    </source>
</evidence>
<feature type="domain" description="PDZ" evidence="6">
    <location>
        <begin position="294"/>
        <end position="346"/>
    </location>
</feature>
<evidence type="ECO:0000313" key="7">
    <source>
        <dbReference type="EMBL" id="QTR53829.1"/>
    </source>
</evidence>
<dbReference type="InterPro" id="IPR036034">
    <property type="entry name" value="PDZ_sf"/>
</dbReference>
<dbReference type="Gene3D" id="3.20.190.20">
    <property type="match status" value="1"/>
</dbReference>
<name>A0A975FA80_9GAMM</name>
<keyword evidence="8" id="KW-1185">Reference proteome</keyword>
<dbReference type="Pfam" id="PF13365">
    <property type="entry name" value="Trypsin_2"/>
    <property type="match status" value="1"/>
</dbReference>
<feature type="compositionally biased region" description="Low complexity" evidence="4">
    <location>
        <begin position="50"/>
        <end position="65"/>
    </location>
</feature>
<dbReference type="PANTHER" id="PTHR45980">
    <property type="match status" value="1"/>
</dbReference>
<dbReference type="KEGG" id="tun:J9260_01685"/>
<dbReference type="InterPro" id="IPR001478">
    <property type="entry name" value="PDZ"/>
</dbReference>
<dbReference type="Pfam" id="PF13180">
    <property type="entry name" value="PDZ_2"/>
    <property type="match status" value="1"/>
</dbReference>
<gene>
    <name evidence="7" type="ORF">J9260_01685</name>
</gene>
<dbReference type="Gene3D" id="2.40.10.120">
    <property type="match status" value="1"/>
</dbReference>
<dbReference type="InterPro" id="IPR001940">
    <property type="entry name" value="Peptidase_S1C"/>
</dbReference>
<dbReference type="InterPro" id="IPR046449">
    <property type="entry name" value="DEGP_PDZ_sf"/>
</dbReference>
<evidence type="ECO:0000256" key="5">
    <source>
        <dbReference type="SAM" id="SignalP"/>
    </source>
</evidence>
<dbReference type="PRINTS" id="PR00834">
    <property type="entry name" value="PROTEASES2C"/>
</dbReference>
<evidence type="ECO:0000256" key="4">
    <source>
        <dbReference type="SAM" id="MobiDB-lite"/>
    </source>
</evidence>
<protein>
    <submittedName>
        <fullName evidence="7">Trypsin-like peptidase domain-containing protein</fullName>
    </submittedName>
</protein>
<evidence type="ECO:0000259" key="6">
    <source>
        <dbReference type="PROSITE" id="PS50106"/>
    </source>
</evidence>
<keyword evidence="1" id="KW-0645">Protease</keyword>
<accession>A0A975FA80</accession>
<dbReference type="PROSITE" id="PS50106">
    <property type="entry name" value="PDZ"/>
    <property type="match status" value="1"/>
</dbReference>
<keyword evidence="3" id="KW-0720">Serine protease</keyword>
<evidence type="ECO:0000256" key="1">
    <source>
        <dbReference type="ARBA" id="ARBA00022670"/>
    </source>
</evidence>
<keyword evidence="5" id="KW-0732">Signal</keyword>
<dbReference type="InterPro" id="IPR041517">
    <property type="entry name" value="DEGP_PDZ"/>
</dbReference>
<dbReference type="InterPro" id="IPR009003">
    <property type="entry name" value="Peptidase_S1_PA"/>
</dbReference>
<evidence type="ECO:0000256" key="2">
    <source>
        <dbReference type="ARBA" id="ARBA00022801"/>
    </source>
</evidence>
<dbReference type="SUPFAM" id="SSF50494">
    <property type="entry name" value="Trypsin-like serine proteases"/>
    <property type="match status" value="1"/>
</dbReference>
<dbReference type="Proteomes" id="UP000672009">
    <property type="component" value="Chromosome"/>
</dbReference>
<organism evidence="7 8">
    <name type="scientific">Thiothrix unzii</name>
    <dbReference type="NCBI Taxonomy" id="111769"/>
    <lineage>
        <taxon>Bacteria</taxon>
        <taxon>Pseudomonadati</taxon>
        <taxon>Pseudomonadota</taxon>
        <taxon>Gammaproteobacteria</taxon>
        <taxon>Thiotrichales</taxon>
        <taxon>Thiotrichaceae</taxon>
        <taxon>Thiothrix</taxon>
    </lineage>
</organism>
<feature type="chain" id="PRO_5037386369" evidence="5">
    <location>
        <begin position="25"/>
        <end position="593"/>
    </location>
</feature>
<reference evidence="7" key="1">
    <citation type="submission" date="2021-04" db="EMBL/GenBank/DDBJ databases">
        <title>Genomics, taxonomy and metabolism of representatives of sulfur bacteria of the genus Thiothrix: Thiothrix fructosivorans QT, Thiothrix unzii A1T and three new species, Thiothrix subterranea sp. nov., Thiothrix litoralis sp. nov. and 'Candidatus Thiothrix anitrata' sp. nov.</title>
        <authorList>
            <person name="Ravin N.V."/>
            <person name="Smolyakov D."/>
            <person name="Rudenko T.S."/>
            <person name="Mardanov A.V."/>
            <person name="Beletsky A.V."/>
            <person name="Markov N.D."/>
            <person name="Fomenkov A.I."/>
            <person name="Roberts R.J."/>
            <person name="Karnachuk O.V."/>
            <person name="Novikov A."/>
            <person name="Grabovich M.Y."/>
        </authorList>
    </citation>
    <scope>NUCLEOTIDE SEQUENCE</scope>
    <source>
        <strain evidence="7">A1</strain>
    </source>
</reference>
<dbReference type="Pfam" id="PF17815">
    <property type="entry name" value="PDZ_3"/>
    <property type="match status" value="1"/>
</dbReference>
<keyword evidence="2" id="KW-0378">Hydrolase</keyword>
<feature type="region of interest" description="Disordered" evidence="4">
    <location>
        <begin position="34"/>
        <end position="65"/>
    </location>
</feature>
<dbReference type="SUPFAM" id="SSF50156">
    <property type="entry name" value="PDZ domain-like"/>
    <property type="match status" value="1"/>
</dbReference>
<proteinExistence type="predicted"/>
<evidence type="ECO:0000313" key="8">
    <source>
        <dbReference type="Proteomes" id="UP000672009"/>
    </source>
</evidence>
<dbReference type="EMBL" id="CP072793">
    <property type="protein sequence ID" value="QTR53829.1"/>
    <property type="molecule type" value="Genomic_DNA"/>
</dbReference>
<dbReference type="RefSeq" id="WP_210219336.1">
    <property type="nucleotide sequence ID" value="NZ_CP072793.1"/>
</dbReference>
<dbReference type="AlphaFoldDB" id="A0A975FA80"/>
<dbReference type="Gene3D" id="2.30.42.10">
    <property type="match status" value="1"/>
</dbReference>
<feature type="signal peptide" evidence="5">
    <location>
        <begin position="1"/>
        <end position="24"/>
    </location>
</feature>
<dbReference type="PANTHER" id="PTHR45980:SF9">
    <property type="entry name" value="PROTEASE DO-LIKE 10, MITOCHONDRIAL-RELATED"/>
    <property type="match status" value="1"/>
</dbReference>
<dbReference type="GO" id="GO:0004252">
    <property type="term" value="F:serine-type endopeptidase activity"/>
    <property type="evidence" value="ECO:0007669"/>
    <property type="project" value="InterPro"/>
</dbReference>
<dbReference type="GO" id="GO:0006508">
    <property type="term" value="P:proteolysis"/>
    <property type="evidence" value="ECO:0007669"/>
    <property type="project" value="UniProtKB-KW"/>
</dbReference>